<feature type="region of interest" description="Disordered" evidence="1">
    <location>
        <begin position="56"/>
        <end position="76"/>
    </location>
</feature>
<dbReference type="GO" id="GO:0009235">
    <property type="term" value="P:cobalamin metabolic process"/>
    <property type="evidence" value="ECO:0007669"/>
    <property type="project" value="InterPro"/>
</dbReference>
<organism evidence="2 3">
    <name type="scientific">Podila minutissima</name>
    <dbReference type="NCBI Taxonomy" id="64525"/>
    <lineage>
        <taxon>Eukaryota</taxon>
        <taxon>Fungi</taxon>
        <taxon>Fungi incertae sedis</taxon>
        <taxon>Mucoromycota</taxon>
        <taxon>Mortierellomycotina</taxon>
        <taxon>Mortierellomycetes</taxon>
        <taxon>Mortierellales</taxon>
        <taxon>Mortierellaceae</taxon>
        <taxon>Podila</taxon>
    </lineage>
</organism>
<dbReference type="PANTHER" id="PTHR13192">
    <property type="entry name" value="MY011 PROTEIN"/>
    <property type="match status" value="1"/>
</dbReference>
<protein>
    <recommendedName>
        <fullName evidence="4">Methylmalonic aciduria and homocystinuria type D protein</fullName>
    </recommendedName>
</protein>
<dbReference type="PANTHER" id="PTHR13192:SF3">
    <property type="entry name" value="COBALAMIN TRAFFICKING PROTEIN CBLD"/>
    <property type="match status" value="1"/>
</dbReference>
<dbReference type="InterPro" id="IPR019362">
    <property type="entry name" value="MMADHC"/>
</dbReference>
<evidence type="ECO:0000313" key="2">
    <source>
        <dbReference type="EMBL" id="KAF9330338.1"/>
    </source>
</evidence>
<evidence type="ECO:0000256" key="1">
    <source>
        <dbReference type="SAM" id="MobiDB-lite"/>
    </source>
</evidence>
<keyword evidence="3" id="KW-1185">Reference proteome</keyword>
<proteinExistence type="predicted"/>
<comment type="caution">
    <text evidence="2">The sequence shown here is derived from an EMBL/GenBank/DDBJ whole genome shotgun (WGS) entry which is preliminary data.</text>
</comment>
<gene>
    <name evidence="2" type="ORF">BG006_006707</name>
</gene>
<dbReference type="Proteomes" id="UP000696485">
    <property type="component" value="Unassembled WGS sequence"/>
</dbReference>
<dbReference type="Pfam" id="PF10229">
    <property type="entry name" value="MMADHC"/>
    <property type="match status" value="1"/>
</dbReference>
<evidence type="ECO:0008006" key="4">
    <source>
        <dbReference type="Google" id="ProtNLM"/>
    </source>
</evidence>
<dbReference type="EMBL" id="JAAAUY010000404">
    <property type="protein sequence ID" value="KAF9330338.1"/>
    <property type="molecule type" value="Genomic_DNA"/>
</dbReference>
<accession>A0A9P5SIA8</accession>
<evidence type="ECO:0000313" key="3">
    <source>
        <dbReference type="Proteomes" id="UP000696485"/>
    </source>
</evidence>
<dbReference type="AlphaFoldDB" id="A0A9P5SIA8"/>
<name>A0A9P5SIA8_9FUNG</name>
<reference evidence="2" key="1">
    <citation type="journal article" date="2020" name="Fungal Divers.">
        <title>Resolving the Mortierellaceae phylogeny through synthesis of multi-gene phylogenetics and phylogenomics.</title>
        <authorList>
            <person name="Vandepol N."/>
            <person name="Liber J."/>
            <person name="Desiro A."/>
            <person name="Na H."/>
            <person name="Kennedy M."/>
            <person name="Barry K."/>
            <person name="Grigoriev I.V."/>
            <person name="Miller A.N."/>
            <person name="O'Donnell K."/>
            <person name="Stajich J.E."/>
            <person name="Bonito G."/>
        </authorList>
    </citation>
    <scope>NUCLEOTIDE SEQUENCE</scope>
    <source>
        <strain evidence="2">NVP1</strain>
    </source>
</reference>
<sequence>MDTMQHAIMTENLAPLSPSQQYLLLHSSQPSAAVTLTSELLHASLVAATANSHQSNCTVQRQQQERPTLRSPSCVSAPRMSTSTLAMLEYSVHACPKRMARDLATVFPGKDLSKLLVVPTFQKCLHEMVAWDAEIAKEKDDRLDDFIRWSKAIHKRLEQLGHWSDMTDPASGYPCYSERGRDVYPDVDGCQMLLKYDFQNAGCCKILLHPIWGSKIYPATFFTTAPADVLQTVVQQVELEHRS</sequence>